<evidence type="ECO:0000256" key="1">
    <source>
        <dbReference type="SAM" id="SignalP"/>
    </source>
</evidence>
<feature type="chain" id="PRO_5043180228" description="Secreted protein" evidence="1">
    <location>
        <begin position="28"/>
        <end position="82"/>
    </location>
</feature>
<organism evidence="2">
    <name type="scientific">Triticum aestivum</name>
    <name type="common">Wheat</name>
    <dbReference type="NCBI Taxonomy" id="4565"/>
    <lineage>
        <taxon>Eukaryota</taxon>
        <taxon>Viridiplantae</taxon>
        <taxon>Streptophyta</taxon>
        <taxon>Embryophyta</taxon>
        <taxon>Tracheophyta</taxon>
        <taxon>Spermatophyta</taxon>
        <taxon>Magnoliopsida</taxon>
        <taxon>Liliopsida</taxon>
        <taxon>Poales</taxon>
        <taxon>Poaceae</taxon>
        <taxon>BOP clade</taxon>
        <taxon>Pooideae</taxon>
        <taxon>Triticodae</taxon>
        <taxon>Triticeae</taxon>
        <taxon>Triticinae</taxon>
        <taxon>Triticum</taxon>
    </lineage>
</organism>
<name>A0A3B6RPF0_WHEAT</name>
<evidence type="ECO:0000313" key="3">
    <source>
        <dbReference type="Proteomes" id="UP000019116"/>
    </source>
</evidence>
<dbReference type="Gramene" id="TraesWEE_scaffold_031408_01G000100.1">
    <property type="protein sequence ID" value="TraesWEE_scaffold_031408_01G000100.1"/>
    <property type="gene ID" value="TraesWEE_scaffold_031408_01G000100"/>
</dbReference>
<dbReference type="Gramene" id="TraesCS7A02G531903.1">
    <property type="protein sequence ID" value="TraesCS7A02G531903.1.cds1"/>
    <property type="gene ID" value="TraesCS7A02G531903"/>
</dbReference>
<evidence type="ECO:0000313" key="2">
    <source>
        <dbReference type="EnsemblPlants" id="TraesCS7A02G531903.1.cds1"/>
    </source>
</evidence>
<dbReference type="EnsemblPlants" id="TraesCS7A02G531903.1">
    <property type="protein sequence ID" value="TraesCS7A02G531903.1.cds1"/>
    <property type="gene ID" value="TraesCS7A02G531903"/>
</dbReference>
<evidence type="ECO:0008006" key="4">
    <source>
        <dbReference type="Google" id="ProtNLM"/>
    </source>
</evidence>
<keyword evidence="3" id="KW-1185">Reference proteome</keyword>
<accession>A0A3B6RPF0</accession>
<sequence>MFFSTKMCVATIMVLALTLSPQGTVDAGHFSSNSWWEICPERDRNMYALGRTPRHSASVCQGINLWIASVLCTAGKLPVRSN</sequence>
<dbReference type="AlphaFoldDB" id="A0A3B6RPF0"/>
<feature type="signal peptide" evidence="1">
    <location>
        <begin position="1"/>
        <end position="27"/>
    </location>
</feature>
<dbReference type="Proteomes" id="UP000019116">
    <property type="component" value="Chromosome 7A"/>
</dbReference>
<keyword evidence="1" id="KW-0732">Signal</keyword>
<proteinExistence type="predicted"/>
<reference evidence="2" key="1">
    <citation type="submission" date="2018-08" db="EMBL/GenBank/DDBJ databases">
        <authorList>
            <person name="Rossello M."/>
        </authorList>
    </citation>
    <scope>NUCLEOTIDE SEQUENCE [LARGE SCALE GENOMIC DNA]</scope>
    <source>
        <strain evidence="2">cv. Chinese Spring</strain>
    </source>
</reference>
<protein>
    <recommendedName>
        <fullName evidence="4">Secreted protein</fullName>
    </recommendedName>
</protein>
<reference evidence="2" key="2">
    <citation type="submission" date="2018-10" db="UniProtKB">
        <authorList>
            <consortium name="EnsemblPlants"/>
        </authorList>
    </citation>
    <scope>IDENTIFICATION</scope>
</reference>
<dbReference type="Gramene" id="TraesCS7A03G1292200.1">
    <property type="protein sequence ID" value="TraesCS7A03G1292200.1.CDS1"/>
    <property type="gene ID" value="TraesCS7A03G1292200"/>
</dbReference>